<dbReference type="HOGENOM" id="CLU_012862_0_2_7"/>
<dbReference type="InterPro" id="IPR015797">
    <property type="entry name" value="NUDIX_hydrolase-like_dom_sf"/>
</dbReference>
<reference evidence="17" key="1">
    <citation type="journal article" date="2009" name="Environ. Microbiol.">
        <title>Contribution of mobile genetic elements to Desulfovibrio vulgaris genome plasticity.</title>
        <authorList>
            <person name="Walker C.B."/>
            <person name="Stolyar S."/>
            <person name="Chivian D."/>
            <person name="Pinel N."/>
            <person name="Gabster J.A."/>
            <person name="Dehal P.S."/>
            <person name="He Z."/>
            <person name="Yang Z.K."/>
            <person name="Yen H.C."/>
            <person name="Zhou J."/>
            <person name="Wall J.D."/>
            <person name="Hazen T.C."/>
            <person name="Arkin A.P."/>
            <person name="Stahl D.A."/>
        </authorList>
    </citation>
    <scope>NUCLEOTIDE SEQUENCE [LARGE SCALE GENOMIC DNA]</scope>
    <source>
        <strain evidence="17">DP4</strain>
    </source>
</reference>
<dbReference type="Pfam" id="PF00633">
    <property type="entry name" value="HHH"/>
    <property type="match status" value="1"/>
</dbReference>
<keyword evidence="11" id="KW-0408">Iron</keyword>
<dbReference type="GO" id="GO:0051539">
    <property type="term" value="F:4 iron, 4 sulfur cluster binding"/>
    <property type="evidence" value="ECO:0007669"/>
    <property type="project" value="UniProtKB-KW"/>
</dbReference>
<dbReference type="Pfam" id="PF00730">
    <property type="entry name" value="HhH-GPD"/>
    <property type="match status" value="1"/>
</dbReference>
<evidence type="ECO:0000256" key="12">
    <source>
        <dbReference type="ARBA" id="ARBA00023014"/>
    </source>
</evidence>
<evidence type="ECO:0000256" key="2">
    <source>
        <dbReference type="ARBA" id="ARBA00001966"/>
    </source>
</evidence>
<evidence type="ECO:0000256" key="6">
    <source>
        <dbReference type="ARBA" id="ARBA00022023"/>
    </source>
</evidence>
<gene>
    <name evidence="16" type="ordered locus">Dvul_2698</name>
</gene>
<dbReference type="InterPro" id="IPR023170">
    <property type="entry name" value="HhH_base_excis_C"/>
</dbReference>
<dbReference type="InterPro" id="IPR029119">
    <property type="entry name" value="MutY_C"/>
</dbReference>
<dbReference type="InterPro" id="IPR020084">
    <property type="entry name" value="NUDIX_hydrolase_CS"/>
</dbReference>
<dbReference type="PROSITE" id="PS00893">
    <property type="entry name" value="NUDIX_BOX"/>
    <property type="match status" value="1"/>
</dbReference>
<dbReference type="PRINTS" id="PR00502">
    <property type="entry name" value="NUDIXFAMILY"/>
</dbReference>
<name>A0A0H3AAN8_NITV4</name>
<comment type="function">
    <text evidence="3">Adenine glycosylase active on G-A mispairs. MutY also corrects error-prone DNA synthesis past GO lesions which are due to the oxidatively damaged form of guanine: 7,8-dihydro-8-oxoguanine (8-oxo-dGTP).</text>
</comment>
<dbReference type="EC" id="3.2.2.31" evidence="5"/>
<dbReference type="GO" id="GO:0034039">
    <property type="term" value="F:8-oxo-7,8-dihydroguanine DNA N-glycosylase activity"/>
    <property type="evidence" value="ECO:0007669"/>
    <property type="project" value="TreeGrafter"/>
</dbReference>
<keyword evidence="14 16" id="KW-0326">Glycosidase</keyword>
<dbReference type="Proteomes" id="UP000009173">
    <property type="component" value="Chromosome"/>
</dbReference>
<dbReference type="Gene3D" id="1.10.340.30">
    <property type="entry name" value="Hypothetical protein, domain 2"/>
    <property type="match status" value="1"/>
</dbReference>
<evidence type="ECO:0000313" key="16">
    <source>
        <dbReference type="EMBL" id="ABM29709.1"/>
    </source>
</evidence>
<dbReference type="CDD" id="cd00056">
    <property type="entry name" value="ENDO3c"/>
    <property type="match status" value="1"/>
</dbReference>
<evidence type="ECO:0000256" key="10">
    <source>
        <dbReference type="ARBA" id="ARBA00022801"/>
    </source>
</evidence>
<evidence type="ECO:0000256" key="4">
    <source>
        <dbReference type="ARBA" id="ARBA00008343"/>
    </source>
</evidence>
<evidence type="ECO:0000259" key="15">
    <source>
        <dbReference type="PROSITE" id="PS51462"/>
    </source>
</evidence>
<evidence type="ECO:0000256" key="13">
    <source>
        <dbReference type="ARBA" id="ARBA00023204"/>
    </source>
</evidence>
<evidence type="ECO:0000256" key="8">
    <source>
        <dbReference type="ARBA" id="ARBA00022723"/>
    </source>
</evidence>
<evidence type="ECO:0000256" key="9">
    <source>
        <dbReference type="ARBA" id="ARBA00022763"/>
    </source>
</evidence>
<dbReference type="EMBL" id="CP000527">
    <property type="protein sequence ID" value="ABM29709.1"/>
    <property type="molecule type" value="Genomic_DNA"/>
</dbReference>
<dbReference type="Pfam" id="PF14815">
    <property type="entry name" value="NUDIX_4"/>
    <property type="match status" value="1"/>
</dbReference>
<dbReference type="SMART" id="SM00478">
    <property type="entry name" value="ENDO3c"/>
    <property type="match status" value="1"/>
</dbReference>
<dbReference type="GO" id="GO:0006298">
    <property type="term" value="P:mismatch repair"/>
    <property type="evidence" value="ECO:0007669"/>
    <property type="project" value="TreeGrafter"/>
</dbReference>
<dbReference type="InterPro" id="IPR044298">
    <property type="entry name" value="MIG/MutY"/>
</dbReference>
<dbReference type="KEGG" id="dvl:Dvul_2698"/>
<dbReference type="GO" id="GO:0000701">
    <property type="term" value="F:purine-specific mismatch base pair DNA N-glycosylase activity"/>
    <property type="evidence" value="ECO:0007669"/>
    <property type="project" value="UniProtKB-EC"/>
</dbReference>
<dbReference type="PANTHER" id="PTHR42944">
    <property type="entry name" value="ADENINE DNA GLYCOSYLASE"/>
    <property type="match status" value="1"/>
</dbReference>
<keyword evidence="8" id="KW-0479">Metal-binding</keyword>
<keyword evidence="13" id="KW-0234">DNA repair</keyword>
<dbReference type="GO" id="GO:0006284">
    <property type="term" value="P:base-excision repair"/>
    <property type="evidence" value="ECO:0007669"/>
    <property type="project" value="InterPro"/>
</dbReference>
<dbReference type="InterPro" id="IPR000086">
    <property type="entry name" value="NUDIX_hydrolase_dom"/>
</dbReference>
<dbReference type="InterPro" id="IPR005760">
    <property type="entry name" value="A/G_AdeGlyc_MutY"/>
</dbReference>
<evidence type="ECO:0000256" key="3">
    <source>
        <dbReference type="ARBA" id="ARBA00002933"/>
    </source>
</evidence>
<organism evidence="16 17">
    <name type="scientific">Nitratidesulfovibrio vulgaris (strain DP4)</name>
    <name type="common">Desulfovibrio vulgaris</name>
    <dbReference type="NCBI Taxonomy" id="391774"/>
    <lineage>
        <taxon>Bacteria</taxon>
        <taxon>Pseudomonadati</taxon>
        <taxon>Thermodesulfobacteriota</taxon>
        <taxon>Desulfovibrionia</taxon>
        <taxon>Desulfovibrionales</taxon>
        <taxon>Desulfovibrionaceae</taxon>
        <taxon>Nitratidesulfovibrio</taxon>
    </lineage>
</organism>
<dbReference type="PROSITE" id="PS01155">
    <property type="entry name" value="ENDONUCLEASE_III_2"/>
    <property type="match status" value="1"/>
</dbReference>
<keyword evidence="12" id="KW-0411">Iron-sulfur</keyword>
<dbReference type="InterPro" id="IPR003265">
    <property type="entry name" value="HhH-GPD_domain"/>
</dbReference>
<comment type="cofactor">
    <cofactor evidence="2">
        <name>[4Fe-4S] cluster</name>
        <dbReference type="ChEBI" id="CHEBI:49883"/>
    </cofactor>
</comment>
<dbReference type="FunFam" id="1.10.340.30:FF:000002">
    <property type="entry name" value="Adenine DNA glycosylase"/>
    <property type="match status" value="1"/>
</dbReference>
<dbReference type="InterPro" id="IPR011257">
    <property type="entry name" value="DNA_glycosylase"/>
</dbReference>
<dbReference type="PANTHER" id="PTHR42944:SF1">
    <property type="entry name" value="ADENINE DNA GLYCOSYLASE"/>
    <property type="match status" value="1"/>
</dbReference>
<evidence type="ECO:0000256" key="1">
    <source>
        <dbReference type="ARBA" id="ARBA00000843"/>
    </source>
</evidence>
<dbReference type="InterPro" id="IPR020476">
    <property type="entry name" value="Nudix_hydrolase"/>
</dbReference>
<dbReference type="GO" id="GO:0035485">
    <property type="term" value="F:adenine/guanine mispair binding"/>
    <property type="evidence" value="ECO:0007669"/>
    <property type="project" value="TreeGrafter"/>
</dbReference>
<evidence type="ECO:0000256" key="7">
    <source>
        <dbReference type="ARBA" id="ARBA00022485"/>
    </source>
</evidence>
<dbReference type="Gene3D" id="1.10.1670.10">
    <property type="entry name" value="Helix-hairpin-Helix base-excision DNA repair enzymes (C-terminal)"/>
    <property type="match status" value="1"/>
</dbReference>
<comment type="similarity">
    <text evidence="4">Belongs to the Nth/MutY family.</text>
</comment>
<dbReference type="GO" id="GO:0046872">
    <property type="term" value="F:metal ion binding"/>
    <property type="evidence" value="ECO:0007669"/>
    <property type="project" value="UniProtKB-KW"/>
</dbReference>
<dbReference type="InterPro" id="IPR000445">
    <property type="entry name" value="HhH_motif"/>
</dbReference>
<dbReference type="SUPFAM" id="SSF48150">
    <property type="entry name" value="DNA-glycosylase"/>
    <property type="match status" value="1"/>
</dbReference>
<keyword evidence="7" id="KW-0004">4Fe-4S</keyword>
<dbReference type="SUPFAM" id="SSF55811">
    <property type="entry name" value="Nudix"/>
    <property type="match status" value="1"/>
</dbReference>
<dbReference type="NCBIfam" id="TIGR01084">
    <property type="entry name" value="mutY"/>
    <property type="match status" value="1"/>
</dbReference>
<evidence type="ECO:0000313" key="17">
    <source>
        <dbReference type="Proteomes" id="UP000009173"/>
    </source>
</evidence>
<protein>
    <recommendedName>
        <fullName evidence="6">Adenine DNA glycosylase</fullName>
        <ecNumber evidence="5">3.2.2.31</ecNumber>
    </recommendedName>
</protein>
<sequence>MIHAMRSTPAGLAGSTPLRYTRTMHDNAPQHEYDAFAKALLDWFAAARRPLPWREHYTPYGVWISEIMLQQTQMERGVDYYLRWMERFPDVASVATAPEADLLKAWEGLGYYRRVRNLQAAARVIMEQHEGIFPDLPDAIRALPGIGPYTAGAIASIAFNHDVIAVDGNVERVFSRVFDIDTPVREKTAATRIRMLTARTLPKGRARDFNQALMELGALVCRKKPDCTACPVARFCESLHLGIPHERPVPGRRQPIVPLDVVSGVLVHEGRIFVQRRPDTGVWAGFWEFPGGRIEPGETPEEAIIREFREETDFAVRTTDKLAVIRHGYTTYRVVLHCYLLHIDASSRGAPPEHPVITAATDHRWATLADIDALTLPAGHRKLADLLAADLRFAGL</sequence>
<keyword evidence="10 16" id="KW-0378">Hydrolase</keyword>
<dbReference type="InterPro" id="IPR004036">
    <property type="entry name" value="Endonuclease-III-like_CS2"/>
</dbReference>
<comment type="catalytic activity">
    <reaction evidence="1">
        <text>Hydrolyzes free adenine bases from 7,8-dihydro-8-oxoguanine:adenine mismatched double-stranded DNA, leaving an apurinic site.</text>
        <dbReference type="EC" id="3.2.2.31"/>
    </reaction>
</comment>
<dbReference type="Gene3D" id="3.90.79.10">
    <property type="entry name" value="Nucleoside Triphosphate Pyrophosphohydrolase"/>
    <property type="match status" value="1"/>
</dbReference>
<dbReference type="GO" id="GO:0032357">
    <property type="term" value="F:oxidized purine DNA binding"/>
    <property type="evidence" value="ECO:0007669"/>
    <property type="project" value="TreeGrafter"/>
</dbReference>
<dbReference type="CDD" id="cd03425">
    <property type="entry name" value="NUDIX_MutT_NudA_like"/>
    <property type="match status" value="1"/>
</dbReference>
<proteinExistence type="inferred from homology"/>
<dbReference type="PROSITE" id="PS51462">
    <property type="entry name" value="NUDIX"/>
    <property type="match status" value="1"/>
</dbReference>
<evidence type="ECO:0000256" key="14">
    <source>
        <dbReference type="ARBA" id="ARBA00023295"/>
    </source>
</evidence>
<keyword evidence="9" id="KW-0227">DNA damage</keyword>
<dbReference type="AlphaFoldDB" id="A0A0H3AAN8"/>
<evidence type="ECO:0000256" key="11">
    <source>
        <dbReference type="ARBA" id="ARBA00023004"/>
    </source>
</evidence>
<evidence type="ECO:0000256" key="5">
    <source>
        <dbReference type="ARBA" id="ARBA00012045"/>
    </source>
</evidence>
<accession>A0A0H3AAN8</accession>
<feature type="domain" description="Nudix hydrolase" evidence="15">
    <location>
        <begin position="257"/>
        <end position="389"/>
    </location>
</feature>